<dbReference type="InterPro" id="IPR011043">
    <property type="entry name" value="Gal_Oxase/kelch_b-propeller"/>
</dbReference>
<sequence>MGMGREGKPRQLLVIGGYGPLSTTTTKRNRQFKYDAIRKPGVDDYLITNEQNTYKLSSGQWIVPTVIGQCFPPTSHFIIERISHNKGIMYGGIVTDGDEDISTNSIYFFQLSNNKIVSYTISIHNLCISLYCL</sequence>
<evidence type="ECO:0000313" key="2">
    <source>
        <dbReference type="Proteomes" id="UP000007879"/>
    </source>
</evidence>
<dbReference type="Proteomes" id="UP000007879">
    <property type="component" value="Unassembled WGS sequence"/>
</dbReference>
<keyword evidence="2" id="KW-1185">Reference proteome</keyword>
<name>A0AAN0K3X5_AMPQE</name>
<evidence type="ECO:0000313" key="1">
    <source>
        <dbReference type="EnsemblMetazoa" id="XP_019863874.1"/>
    </source>
</evidence>
<dbReference type="RefSeq" id="XP_019863874.1">
    <property type="nucleotide sequence ID" value="XM_020008315.1"/>
</dbReference>
<dbReference type="AlphaFoldDB" id="A0AAN0K3X5"/>
<proteinExistence type="predicted"/>
<dbReference type="EnsemblMetazoa" id="XM_020008315.1">
    <property type="protein sequence ID" value="XP_019863874.1"/>
    <property type="gene ID" value="LOC109593058"/>
</dbReference>
<reference evidence="2" key="1">
    <citation type="journal article" date="2010" name="Nature">
        <title>The Amphimedon queenslandica genome and the evolution of animal complexity.</title>
        <authorList>
            <person name="Srivastava M."/>
            <person name="Simakov O."/>
            <person name="Chapman J."/>
            <person name="Fahey B."/>
            <person name="Gauthier M.E."/>
            <person name="Mitros T."/>
            <person name="Richards G.S."/>
            <person name="Conaco C."/>
            <person name="Dacre M."/>
            <person name="Hellsten U."/>
            <person name="Larroux C."/>
            <person name="Putnam N.H."/>
            <person name="Stanke M."/>
            <person name="Adamska M."/>
            <person name="Darling A."/>
            <person name="Degnan S.M."/>
            <person name="Oakley T.H."/>
            <person name="Plachetzki D.C."/>
            <person name="Zhai Y."/>
            <person name="Adamski M."/>
            <person name="Calcino A."/>
            <person name="Cummins S.F."/>
            <person name="Goodstein D.M."/>
            <person name="Harris C."/>
            <person name="Jackson D.J."/>
            <person name="Leys S.P."/>
            <person name="Shu S."/>
            <person name="Woodcroft B.J."/>
            <person name="Vervoort M."/>
            <person name="Kosik K.S."/>
            <person name="Manning G."/>
            <person name="Degnan B.M."/>
            <person name="Rokhsar D.S."/>
        </authorList>
    </citation>
    <scope>NUCLEOTIDE SEQUENCE [LARGE SCALE GENOMIC DNA]</scope>
</reference>
<reference evidence="1" key="2">
    <citation type="submission" date="2024-06" db="UniProtKB">
        <authorList>
            <consortium name="EnsemblMetazoa"/>
        </authorList>
    </citation>
    <scope>IDENTIFICATION</scope>
</reference>
<organism evidence="1 2">
    <name type="scientific">Amphimedon queenslandica</name>
    <name type="common">Sponge</name>
    <dbReference type="NCBI Taxonomy" id="400682"/>
    <lineage>
        <taxon>Eukaryota</taxon>
        <taxon>Metazoa</taxon>
        <taxon>Porifera</taxon>
        <taxon>Demospongiae</taxon>
        <taxon>Heteroscleromorpha</taxon>
        <taxon>Haplosclerida</taxon>
        <taxon>Niphatidae</taxon>
        <taxon>Amphimedon</taxon>
    </lineage>
</organism>
<dbReference type="KEGG" id="aqu:109593058"/>
<protein>
    <submittedName>
        <fullName evidence="1">Uncharacterized protein</fullName>
    </submittedName>
</protein>
<accession>A0AAN0K3X5</accession>
<dbReference type="GeneID" id="109593058"/>
<dbReference type="SUPFAM" id="SSF50965">
    <property type="entry name" value="Galactose oxidase, central domain"/>
    <property type="match status" value="1"/>
</dbReference>